<evidence type="ECO:0008006" key="3">
    <source>
        <dbReference type="Google" id="ProtNLM"/>
    </source>
</evidence>
<dbReference type="EMBL" id="JARXHW010000008">
    <property type="protein sequence ID" value="MDQ8206857.1"/>
    <property type="molecule type" value="Genomic_DNA"/>
</dbReference>
<comment type="caution">
    <text evidence="1">The sequence shown here is derived from an EMBL/GenBank/DDBJ whole genome shotgun (WGS) entry which is preliminary data.</text>
</comment>
<protein>
    <recommendedName>
        <fullName evidence="3">SIR2-like domain-containing protein</fullName>
    </recommendedName>
</protein>
<dbReference type="Proteomes" id="UP001225316">
    <property type="component" value="Unassembled WGS sequence"/>
</dbReference>
<name>A0ABU1AV46_9BACT</name>
<organism evidence="1 2">
    <name type="scientific">Thalassobacterium maritimum</name>
    <dbReference type="NCBI Taxonomy" id="3041265"/>
    <lineage>
        <taxon>Bacteria</taxon>
        <taxon>Pseudomonadati</taxon>
        <taxon>Verrucomicrobiota</taxon>
        <taxon>Opitutia</taxon>
        <taxon>Puniceicoccales</taxon>
        <taxon>Coraliomargaritaceae</taxon>
        <taxon>Thalassobacterium</taxon>
    </lineage>
</organism>
<accession>A0ABU1AV46</accession>
<evidence type="ECO:0000313" key="2">
    <source>
        <dbReference type="Proteomes" id="UP001225316"/>
    </source>
</evidence>
<proteinExistence type="predicted"/>
<dbReference type="RefSeq" id="WP_308948987.1">
    <property type="nucleotide sequence ID" value="NZ_JARXHW010000008.1"/>
</dbReference>
<reference evidence="1 2" key="1">
    <citation type="submission" date="2023-04" db="EMBL/GenBank/DDBJ databases">
        <title>A novel bacteria isolated from coastal sediment.</title>
        <authorList>
            <person name="Liu X.-J."/>
            <person name="Du Z.-J."/>
        </authorList>
    </citation>
    <scope>NUCLEOTIDE SEQUENCE [LARGE SCALE GENOMIC DNA]</scope>
    <source>
        <strain evidence="1 2">SDUM461003</strain>
    </source>
</reference>
<keyword evidence="2" id="KW-1185">Reference proteome</keyword>
<evidence type="ECO:0000313" key="1">
    <source>
        <dbReference type="EMBL" id="MDQ8206857.1"/>
    </source>
</evidence>
<gene>
    <name evidence="1" type="ORF">QEH52_05015</name>
</gene>
<sequence length="314" mass="35452">MSEIVIIASCSQQKKRTEGKCVMMHTIKATTGEGRLNAWTKLVQSSDWETPADEMYLGQYWSVIREIIIALGQKGARHQLLIASAGLGLLSHDDKIPNYAATFQSGATDDICSPLTLPLKRRGIVRNWWKQINQNLSAKKRLTFLNQAITSETRTVVCLLSSLYLEALKGEIQSIQKLRPDIQFLIFTTDKDPARRNLKGWIPIESDLLQKLGGSRVSLSARMALEYLRSKRSTASITTSDCRSFFQKRCQQHGSKITFDRKPATDDQAKKFIIKEIENGATSYSPTLRAFRDAGFACEMKRFRGLFKEVTNHA</sequence>